<dbReference type="Proteomes" id="UP000516361">
    <property type="component" value="Chromosome"/>
</dbReference>
<gene>
    <name evidence="2" type="ORF">OSSY52_08080</name>
</gene>
<keyword evidence="1" id="KW-1133">Transmembrane helix</keyword>
<dbReference type="EMBL" id="AP018712">
    <property type="protein sequence ID" value="BBE30667.1"/>
    <property type="molecule type" value="Genomic_DNA"/>
</dbReference>
<dbReference type="AlphaFoldDB" id="A0A7G1G6Y3"/>
<dbReference type="InParanoid" id="A0A7G1G6Y3"/>
<protein>
    <submittedName>
        <fullName evidence="2">Uncharacterized protein</fullName>
    </submittedName>
</protein>
<accession>A0A7G1G6Y3</accession>
<name>A0A7G1G6Y3_9BACT</name>
<dbReference type="RefSeq" id="WP_190615741.1">
    <property type="nucleotide sequence ID" value="NZ_AP018712.1"/>
</dbReference>
<feature type="transmembrane region" description="Helical" evidence="1">
    <location>
        <begin position="130"/>
        <end position="163"/>
    </location>
</feature>
<evidence type="ECO:0000256" key="1">
    <source>
        <dbReference type="SAM" id="Phobius"/>
    </source>
</evidence>
<keyword evidence="1" id="KW-0812">Transmembrane</keyword>
<proteinExistence type="predicted"/>
<feature type="transmembrane region" description="Helical" evidence="1">
    <location>
        <begin position="42"/>
        <end position="68"/>
    </location>
</feature>
<evidence type="ECO:0000313" key="3">
    <source>
        <dbReference type="Proteomes" id="UP000516361"/>
    </source>
</evidence>
<feature type="transmembrane region" description="Helical" evidence="1">
    <location>
        <begin position="89"/>
        <end position="110"/>
    </location>
</feature>
<organism evidence="2 3">
    <name type="scientific">Tepiditoga spiralis</name>
    <dbReference type="NCBI Taxonomy" id="2108365"/>
    <lineage>
        <taxon>Bacteria</taxon>
        <taxon>Thermotogati</taxon>
        <taxon>Thermotogota</taxon>
        <taxon>Thermotogae</taxon>
        <taxon>Petrotogales</taxon>
        <taxon>Petrotogaceae</taxon>
        <taxon>Tepiditoga</taxon>
    </lineage>
</organism>
<keyword evidence="3" id="KW-1185">Reference proteome</keyword>
<reference evidence="2 3" key="1">
    <citation type="submission" date="2018-06" db="EMBL/GenBank/DDBJ databases">
        <title>Genome sequencing of Oceanotoga sp. sy52.</title>
        <authorList>
            <person name="Mori K."/>
        </authorList>
    </citation>
    <scope>NUCLEOTIDE SEQUENCE [LARGE SCALE GENOMIC DNA]</scope>
    <source>
        <strain evidence="3">sy52</strain>
    </source>
</reference>
<dbReference type="KEGG" id="ocy:OSSY52_08080"/>
<feature type="transmembrane region" description="Helical" evidence="1">
    <location>
        <begin position="12"/>
        <end position="30"/>
    </location>
</feature>
<feature type="transmembrane region" description="Helical" evidence="1">
    <location>
        <begin position="208"/>
        <end position="225"/>
    </location>
</feature>
<keyword evidence="1" id="KW-0472">Membrane</keyword>
<evidence type="ECO:0000313" key="2">
    <source>
        <dbReference type="EMBL" id="BBE30667.1"/>
    </source>
</evidence>
<sequence length="231" mass="27473">MIKSAFFEFRKNYLKKLFLSLLIPTVIIFIKSFDPIMTFEFVQIFMLLFSFFIFLYFISIISTNEFFLKTSKFVYTGLNLRKEVLIKKFLIMIFANIFTFLFFTLSTTLLRIIVYNISFDMMTILKNLVVFLFLGIFISTFNLFVSYITLNAIMSIIINLLLFFPEFYQILKMIPSKNKVISTIIYNIPFDISFMGFITLKYSFNNMLILLVFSTIFIIFSLIILEKRDLK</sequence>